<keyword evidence="6 11" id="KW-0479">Metal-binding</keyword>
<evidence type="ECO:0000259" key="13">
    <source>
        <dbReference type="PROSITE" id="PS51695"/>
    </source>
</evidence>
<reference evidence="14 15" key="1">
    <citation type="submission" date="2024-01" db="EMBL/GenBank/DDBJ databases">
        <title>A draft genome for a cacao thread blight-causing isolate of Paramarasmius palmivorus.</title>
        <authorList>
            <person name="Baruah I.K."/>
            <person name="Bukari Y."/>
            <person name="Amoako-Attah I."/>
            <person name="Meinhardt L.W."/>
            <person name="Bailey B.A."/>
            <person name="Cohen S.P."/>
        </authorList>
    </citation>
    <scope>NUCLEOTIDE SEQUENCE [LARGE SCALE GENOMIC DNA]</scope>
    <source>
        <strain evidence="14 15">GH-12</strain>
    </source>
</reference>
<feature type="binding site" evidence="11">
    <location>
        <position position="535"/>
    </location>
    <ligand>
        <name>Ca(2+)</name>
        <dbReference type="ChEBI" id="CHEBI:29108"/>
    </ligand>
</feature>
<evidence type="ECO:0000256" key="8">
    <source>
        <dbReference type="ARBA" id="ARBA00022825"/>
    </source>
</evidence>
<dbReference type="GO" id="GO:0046872">
    <property type="term" value="F:metal ion binding"/>
    <property type="evidence" value="ECO:0007669"/>
    <property type="project" value="UniProtKB-UniRule"/>
</dbReference>
<dbReference type="InterPro" id="IPR015366">
    <property type="entry name" value="S53_propep"/>
</dbReference>
<keyword evidence="12" id="KW-0732">Signal</keyword>
<dbReference type="EC" id="3.4.14.10" evidence="4"/>
<feature type="binding site" evidence="11">
    <location>
        <position position="558"/>
    </location>
    <ligand>
        <name>Ca(2+)</name>
        <dbReference type="ChEBI" id="CHEBI:29108"/>
    </ligand>
</feature>
<dbReference type="InterPro" id="IPR036852">
    <property type="entry name" value="Peptidase_S8/S53_dom_sf"/>
</dbReference>
<comment type="caution">
    <text evidence="14">The sequence shown here is derived from an EMBL/GenBank/DDBJ whole genome shotgun (WGS) entry which is preliminary data.</text>
</comment>
<comment type="cofactor">
    <cofactor evidence="11">
        <name>Ca(2+)</name>
        <dbReference type="ChEBI" id="CHEBI:29108"/>
    </cofactor>
    <text evidence="11">Binds 1 Ca(2+) ion per subunit.</text>
</comment>
<evidence type="ECO:0000256" key="7">
    <source>
        <dbReference type="ARBA" id="ARBA00022801"/>
    </source>
</evidence>
<dbReference type="SUPFAM" id="SSF54897">
    <property type="entry name" value="Protease propeptides/inhibitors"/>
    <property type="match status" value="1"/>
</dbReference>
<feature type="binding site" evidence="11">
    <location>
        <position position="556"/>
    </location>
    <ligand>
        <name>Ca(2+)</name>
        <dbReference type="ChEBI" id="CHEBI:29108"/>
    </ligand>
</feature>
<dbReference type="PANTHER" id="PTHR14218">
    <property type="entry name" value="PROTEASE S8 TRIPEPTIDYL PEPTIDASE I CLN2"/>
    <property type="match status" value="1"/>
</dbReference>
<feature type="signal peptide" evidence="12">
    <location>
        <begin position="1"/>
        <end position="21"/>
    </location>
</feature>
<feature type="domain" description="Peptidase S53" evidence="13">
    <location>
        <begin position="219"/>
        <end position="577"/>
    </location>
</feature>
<dbReference type="GO" id="GO:0006508">
    <property type="term" value="P:proteolysis"/>
    <property type="evidence" value="ECO:0007669"/>
    <property type="project" value="UniProtKB-KW"/>
</dbReference>
<feature type="chain" id="PRO_5043609151" description="tripeptidyl-peptidase II" evidence="12">
    <location>
        <begin position="22"/>
        <end position="577"/>
    </location>
</feature>
<dbReference type="CDD" id="cd04056">
    <property type="entry name" value="Peptidases_S53"/>
    <property type="match status" value="1"/>
</dbReference>
<evidence type="ECO:0000256" key="12">
    <source>
        <dbReference type="SAM" id="SignalP"/>
    </source>
</evidence>
<dbReference type="GO" id="GO:0008240">
    <property type="term" value="F:tripeptidyl-peptidase activity"/>
    <property type="evidence" value="ECO:0007669"/>
    <property type="project" value="UniProtKB-EC"/>
</dbReference>
<evidence type="ECO:0000313" key="15">
    <source>
        <dbReference type="Proteomes" id="UP001383192"/>
    </source>
</evidence>
<feature type="active site" description="Charge relay system" evidence="11">
    <location>
        <position position="298"/>
    </location>
</feature>
<evidence type="ECO:0000256" key="11">
    <source>
        <dbReference type="PROSITE-ProRule" id="PRU01032"/>
    </source>
</evidence>
<evidence type="ECO:0000256" key="6">
    <source>
        <dbReference type="ARBA" id="ARBA00022723"/>
    </source>
</evidence>
<dbReference type="GO" id="GO:0005576">
    <property type="term" value="C:extracellular region"/>
    <property type="evidence" value="ECO:0007669"/>
    <property type="project" value="UniProtKB-SubCell"/>
</dbReference>
<dbReference type="InterPro" id="IPR000209">
    <property type="entry name" value="Peptidase_S8/S53_dom"/>
</dbReference>
<evidence type="ECO:0000256" key="10">
    <source>
        <dbReference type="ARBA" id="ARBA00023145"/>
    </source>
</evidence>
<dbReference type="Proteomes" id="UP001383192">
    <property type="component" value="Unassembled WGS sequence"/>
</dbReference>
<dbReference type="Pfam" id="PF09286">
    <property type="entry name" value="Pro-kuma_activ"/>
    <property type="match status" value="1"/>
</dbReference>
<feature type="active site" description="Charge relay system" evidence="11">
    <location>
        <position position="294"/>
    </location>
</feature>
<keyword evidence="9 11" id="KW-0106">Calcium</keyword>
<evidence type="ECO:0000256" key="9">
    <source>
        <dbReference type="ARBA" id="ARBA00022837"/>
    </source>
</evidence>
<comment type="subcellular location">
    <subcellularLocation>
        <location evidence="3">Secreted</location>
        <location evidence="3">Extracellular space</location>
    </subcellularLocation>
</comment>
<name>A0AAW0CQD5_9AGAR</name>
<feature type="binding site" evidence="11">
    <location>
        <position position="536"/>
    </location>
    <ligand>
        <name>Ca(2+)</name>
        <dbReference type="ChEBI" id="CHEBI:29108"/>
    </ligand>
</feature>
<accession>A0AAW0CQD5</accession>
<dbReference type="InterPro" id="IPR030400">
    <property type="entry name" value="Sedolisin_dom"/>
</dbReference>
<keyword evidence="15" id="KW-1185">Reference proteome</keyword>
<evidence type="ECO:0000256" key="4">
    <source>
        <dbReference type="ARBA" id="ARBA00012462"/>
    </source>
</evidence>
<proteinExistence type="predicted"/>
<dbReference type="GO" id="GO:0004252">
    <property type="term" value="F:serine-type endopeptidase activity"/>
    <property type="evidence" value="ECO:0007669"/>
    <property type="project" value="UniProtKB-UniRule"/>
</dbReference>
<evidence type="ECO:0000256" key="1">
    <source>
        <dbReference type="ARBA" id="ARBA00001910"/>
    </source>
</evidence>
<dbReference type="AlphaFoldDB" id="A0AAW0CQD5"/>
<keyword evidence="5 11" id="KW-0645">Protease</keyword>
<feature type="active site" description="Charge relay system" evidence="11">
    <location>
        <position position="494"/>
    </location>
</feature>
<organism evidence="14 15">
    <name type="scientific">Paramarasmius palmivorus</name>
    <dbReference type="NCBI Taxonomy" id="297713"/>
    <lineage>
        <taxon>Eukaryota</taxon>
        <taxon>Fungi</taxon>
        <taxon>Dikarya</taxon>
        <taxon>Basidiomycota</taxon>
        <taxon>Agaricomycotina</taxon>
        <taxon>Agaricomycetes</taxon>
        <taxon>Agaricomycetidae</taxon>
        <taxon>Agaricales</taxon>
        <taxon>Marasmiineae</taxon>
        <taxon>Marasmiaceae</taxon>
        <taxon>Paramarasmius</taxon>
    </lineage>
</organism>
<sequence length="577" mass="59983">MARISCALLAICAVLASTVAASATPHRRAMSVLEQRQLPSGFARTGSSNFVPSNDPVNLRVALTPKDRDGLVKTLYAVSTPGSASYGQYLSHDEVKAFMAPEADTVSAVTKWLEENGVQDIKTTGAYGDWLSFSVPSSKANALLNANFESFLHVSSGEQIVRTLEYSVPEELLGHISLVHPTTSFALRPPAEPLFIAPSVPETNITARANPAPTSCNTNVTPACLQALYGIPTTPATTSTRLGVTGFIQQWAQEADLRSFLTLLRTDIDPSTTFTLETFDGGENPQGSGNAGIEANLDIQYTVGIATGVPVTFLSVGLDNSDGVSGFLDVYQDLAQQDSPPPVLSTSYGFDEPDLGPALATRMCDAYATLGARGVSNLYASGDGGVWGSRDPQCTTFVPTFPAGCPFVTAVGSTSAGSASGEEVASDFSSGGFSNVFARPEYQDAAVTGYLSAIGDANAGLYNATSRGYPDISARGTPVQIVSGGQRLLVQGTSCSCPIFASVVALINDRLVAAGKPVLGFLNPFLYANPDALFDVAAGTNNGPNCQSVGFDAVTGWDASTGLGTPNFDALLAAAEA</sequence>
<evidence type="ECO:0000256" key="3">
    <source>
        <dbReference type="ARBA" id="ARBA00004239"/>
    </source>
</evidence>
<gene>
    <name evidence="14" type="ORF">VNI00_009639</name>
</gene>
<dbReference type="Gene3D" id="3.40.50.200">
    <property type="entry name" value="Peptidase S8/S53 domain"/>
    <property type="match status" value="1"/>
</dbReference>
<dbReference type="CDD" id="cd11377">
    <property type="entry name" value="Pro-peptidase_S53"/>
    <property type="match status" value="1"/>
</dbReference>
<keyword evidence="7 11" id="KW-0378">Hydrolase</keyword>
<dbReference type="EMBL" id="JAYKXP010000036">
    <property type="protein sequence ID" value="KAK7040733.1"/>
    <property type="molecule type" value="Genomic_DNA"/>
</dbReference>
<dbReference type="SMART" id="SM00944">
    <property type="entry name" value="Pro-kuma_activ"/>
    <property type="match status" value="1"/>
</dbReference>
<comment type="function">
    <text evidence="2">Secreted tripeptidyl-peptidase which degrades proteins at acidic pHs and is involved in virulence.</text>
</comment>
<dbReference type="PROSITE" id="PS51695">
    <property type="entry name" value="SEDOLISIN"/>
    <property type="match status" value="1"/>
</dbReference>
<evidence type="ECO:0000313" key="14">
    <source>
        <dbReference type="EMBL" id="KAK7040733.1"/>
    </source>
</evidence>
<comment type="catalytic activity">
    <reaction evidence="1">
        <text>Release of an N-terminal tripeptide from a polypeptide.</text>
        <dbReference type="EC" id="3.4.14.10"/>
    </reaction>
</comment>
<evidence type="ECO:0000256" key="2">
    <source>
        <dbReference type="ARBA" id="ARBA00002451"/>
    </source>
</evidence>
<dbReference type="Pfam" id="PF00082">
    <property type="entry name" value="Peptidase_S8"/>
    <property type="match status" value="1"/>
</dbReference>
<evidence type="ECO:0000256" key="5">
    <source>
        <dbReference type="ARBA" id="ARBA00022670"/>
    </source>
</evidence>
<keyword evidence="8 11" id="KW-0720">Serine protease</keyword>
<keyword evidence="10" id="KW-0865">Zymogen</keyword>
<dbReference type="SUPFAM" id="SSF52743">
    <property type="entry name" value="Subtilisin-like"/>
    <property type="match status" value="1"/>
</dbReference>
<protein>
    <recommendedName>
        <fullName evidence="4">tripeptidyl-peptidase II</fullName>
        <ecNumber evidence="4">3.4.14.10</ecNumber>
    </recommendedName>
</protein>
<dbReference type="InterPro" id="IPR050819">
    <property type="entry name" value="Tripeptidyl-peptidase_I"/>
</dbReference>
<dbReference type="PANTHER" id="PTHR14218:SF10">
    <property type="entry name" value="PEPTIDASE S53 DOMAIN-CONTAINING PROTEIN"/>
    <property type="match status" value="1"/>
</dbReference>